<dbReference type="RefSeq" id="WP_091906735.1">
    <property type="nucleotide sequence ID" value="NZ_FNLO01000004.1"/>
</dbReference>
<evidence type="ECO:0000313" key="2">
    <source>
        <dbReference type="EMBL" id="SDV47925.1"/>
    </source>
</evidence>
<keyword evidence="3" id="KW-1185">Reference proteome</keyword>
<reference evidence="3" key="1">
    <citation type="submission" date="2016-09" db="EMBL/GenBank/DDBJ databases">
        <authorList>
            <person name="Varghese N."/>
            <person name="Submissions S."/>
        </authorList>
    </citation>
    <scope>NUCLEOTIDE SEQUENCE [LARGE SCALE GENOMIC DNA]</scope>
    <source>
        <strain evidence="3">JS23</strain>
    </source>
</reference>
<proteinExistence type="predicted"/>
<evidence type="ECO:0000256" key="1">
    <source>
        <dbReference type="SAM" id="MobiDB-lite"/>
    </source>
</evidence>
<accession>A0A1H2PNU5</accession>
<dbReference type="AlphaFoldDB" id="A0A1H2PNU5"/>
<name>A0A1H2PNU5_9BURK</name>
<dbReference type="STRING" id="1770053.SAMN05216551_1043"/>
<gene>
    <name evidence="2" type="ORF">SAMN05216551_1043</name>
</gene>
<dbReference type="EMBL" id="FNLO01000004">
    <property type="protein sequence ID" value="SDV47925.1"/>
    <property type="molecule type" value="Genomic_DNA"/>
</dbReference>
<feature type="region of interest" description="Disordered" evidence="1">
    <location>
        <begin position="155"/>
        <end position="177"/>
    </location>
</feature>
<sequence length="177" mass="19022">MGQEAIETKTPITQAQFGAMVGISQPAVSDLIMRGVLTRDGAAHEWLLCYCGHLREQAAGRYSEGVLDLAQERAALAREQRIRIEMANAVQRRELAPIALLEATCARIGRRVSAILEAIPPQVKRRLPHLPASDVEAIEAEISRARNVAAAMKLDEALDGPGDDTEGGDTESGNEGA</sequence>
<dbReference type="InterPro" id="IPR010906">
    <property type="entry name" value="Phage_lambda_Nu1_terminase-ssu"/>
</dbReference>
<dbReference type="OrthoDB" id="8963209at2"/>
<protein>
    <submittedName>
        <fullName evidence="2">Phage DNA packaging protein, Nu1 subunit of terminase</fullName>
    </submittedName>
</protein>
<dbReference type="Proteomes" id="UP000243719">
    <property type="component" value="Unassembled WGS sequence"/>
</dbReference>
<evidence type="ECO:0000313" key="3">
    <source>
        <dbReference type="Proteomes" id="UP000243719"/>
    </source>
</evidence>
<dbReference type="Pfam" id="PF07471">
    <property type="entry name" value="Phage_Nu1"/>
    <property type="match status" value="1"/>
</dbReference>
<organism evidence="2 3">
    <name type="scientific">Chitinasiproducens palmae</name>
    <dbReference type="NCBI Taxonomy" id="1770053"/>
    <lineage>
        <taxon>Bacteria</taxon>
        <taxon>Pseudomonadati</taxon>
        <taxon>Pseudomonadota</taxon>
        <taxon>Betaproteobacteria</taxon>
        <taxon>Burkholderiales</taxon>
        <taxon>Burkholderiaceae</taxon>
        <taxon>Chitinasiproducens</taxon>
    </lineage>
</organism>
<feature type="compositionally biased region" description="Acidic residues" evidence="1">
    <location>
        <begin position="157"/>
        <end position="169"/>
    </location>
</feature>